<feature type="compositionally biased region" description="Basic and acidic residues" evidence="12">
    <location>
        <begin position="1022"/>
        <end position="1066"/>
    </location>
</feature>
<feature type="compositionally biased region" description="Basic and acidic residues" evidence="12">
    <location>
        <begin position="1464"/>
        <end position="1478"/>
    </location>
</feature>
<dbReference type="VEuPathDB" id="ToxoDB:NCLIV_065460"/>
<feature type="compositionally biased region" description="Basic and acidic residues" evidence="12">
    <location>
        <begin position="1363"/>
        <end position="1392"/>
    </location>
</feature>
<evidence type="ECO:0000313" key="15">
    <source>
        <dbReference type="Proteomes" id="UP000007494"/>
    </source>
</evidence>
<feature type="compositionally biased region" description="Basic and acidic residues" evidence="12">
    <location>
        <begin position="1500"/>
        <end position="1514"/>
    </location>
</feature>
<dbReference type="GO" id="GO:0005634">
    <property type="term" value="C:nucleus"/>
    <property type="evidence" value="ECO:0007669"/>
    <property type="project" value="TreeGrafter"/>
</dbReference>
<feature type="compositionally biased region" description="Basic and acidic residues" evidence="12">
    <location>
        <begin position="1400"/>
        <end position="1419"/>
    </location>
</feature>
<dbReference type="InterPro" id="IPR011009">
    <property type="entry name" value="Kinase-like_dom_sf"/>
</dbReference>
<feature type="region of interest" description="Disordered" evidence="12">
    <location>
        <begin position="178"/>
        <end position="223"/>
    </location>
</feature>
<dbReference type="Gene3D" id="3.30.200.20">
    <property type="entry name" value="Phosphorylase Kinase, domain 1"/>
    <property type="match status" value="2"/>
</dbReference>
<evidence type="ECO:0000313" key="14">
    <source>
        <dbReference type="EMBL" id="CBZ56120.1"/>
    </source>
</evidence>
<feature type="binding site" evidence="11">
    <location>
        <position position="418"/>
    </location>
    <ligand>
        <name>ATP</name>
        <dbReference type="ChEBI" id="CHEBI:30616"/>
    </ligand>
</feature>
<feature type="domain" description="Protein kinase" evidence="13">
    <location>
        <begin position="389"/>
        <end position="845"/>
    </location>
</feature>
<feature type="region of interest" description="Disordered" evidence="12">
    <location>
        <begin position="1445"/>
        <end position="1638"/>
    </location>
</feature>
<gene>
    <name evidence="14" type="ORF">NCLIV_065460</name>
</gene>
<feature type="region of interest" description="Disordered" evidence="12">
    <location>
        <begin position="1651"/>
        <end position="1991"/>
    </location>
</feature>
<dbReference type="PROSITE" id="PS50011">
    <property type="entry name" value="PROTEIN_KINASE_DOM"/>
    <property type="match status" value="1"/>
</dbReference>
<evidence type="ECO:0000256" key="10">
    <source>
        <dbReference type="ARBA" id="ARBA00042858"/>
    </source>
</evidence>
<evidence type="ECO:0000256" key="1">
    <source>
        <dbReference type="ARBA" id="ARBA00006485"/>
    </source>
</evidence>
<dbReference type="EMBL" id="FR823393">
    <property type="protein sequence ID" value="CBZ56120.1"/>
    <property type="molecule type" value="Genomic_DNA"/>
</dbReference>
<evidence type="ECO:0000259" key="13">
    <source>
        <dbReference type="PROSITE" id="PS50011"/>
    </source>
</evidence>
<dbReference type="GO" id="GO:0000307">
    <property type="term" value="C:cyclin-dependent protein kinase holoenzyme complex"/>
    <property type="evidence" value="ECO:0007669"/>
    <property type="project" value="TreeGrafter"/>
</dbReference>
<evidence type="ECO:0000256" key="8">
    <source>
        <dbReference type="ARBA" id="ARBA00039612"/>
    </source>
</evidence>
<accession>F0VQX3</accession>
<evidence type="ECO:0000256" key="2">
    <source>
        <dbReference type="ARBA" id="ARBA00022527"/>
    </source>
</evidence>
<dbReference type="GO" id="GO:0008353">
    <property type="term" value="F:RNA polymerase II CTD heptapeptide repeat kinase activity"/>
    <property type="evidence" value="ECO:0007669"/>
    <property type="project" value="TreeGrafter"/>
</dbReference>
<feature type="region of interest" description="Disordered" evidence="12">
    <location>
        <begin position="648"/>
        <end position="679"/>
    </location>
</feature>
<feature type="compositionally biased region" description="Basic residues" evidence="12">
    <location>
        <begin position="353"/>
        <end position="363"/>
    </location>
</feature>
<dbReference type="PANTHER" id="PTHR24056">
    <property type="entry name" value="CELL DIVISION PROTEIN KINASE"/>
    <property type="match status" value="1"/>
</dbReference>
<feature type="compositionally biased region" description="Low complexity" evidence="12">
    <location>
        <begin position="666"/>
        <end position="679"/>
    </location>
</feature>
<evidence type="ECO:0000256" key="11">
    <source>
        <dbReference type="PROSITE-ProRule" id="PRU10141"/>
    </source>
</evidence>
<dbReference type="InParanoid" id="F0VQX3"/>
<feature type="compositionally biased region" description="Basic and acidic residues" evidence="12">
    <location>
        <begin position="1810"/>
        <end position="1826"/>
    </location>
</feature>
<feature type="region of interest" description="Disordered" evidence="12">
    <location>
        <begin position="38"/>
        <end position="86"/>
    </location>
</feature>
<evidence type="ECO:0000256" key="7">
    <source>
        <dbReference type="ARBA" id="ARBA00038543"/>
    </source>
</evidence>
<feature type="compositionally biased region" description="Basic and acidic residues" evidence="12">
    <location>
        <begin position="1832"/>
        <end position="1930"/>
    </location>
</feature>
<comment type="similarity">
    <text evidence="1">Belongs to the protein kinase superfamily. CMGC Ser/Thr protein kinase family. CDC2/CDKX subfamily.</text>
</comment>
<proteinExistence type="inferred from homology"/>
<feature type="compositionally biased region" description="Basic and acidic residues" evidence="12">
    <location>
        <begin position="1546"/>
        <end position="1613"/>
    </location>
</feature>
<keyword evidence="15" id="KW-1185">Reference proteome</keyword>
<dbReference type="InterPro" id="IPR017441">
    <property type="entry name" value="Protein_kinase_ATP_BS"/>
</dbReference>
<dbReference type="Pfam" id="PF00069">
    <property type="entry name" value="Pkinase"/>
    <property type="match status" value="2"/>
</dbReference>
<dbReference type="PROSITE" id="PS00107">
    <property type="entry name" value="PROTEIN_KINASE_ATP"/>
    <property type="match status" value="1"/>
</dbReference>
<feature type="compositionally biased region" description="Polar residues" evidence="12">
    <location>
        <begin position="1958"/>
        <end position="1970"/>
    </location>
</feature>
<organism evidence="14 15">
    <name type="scientific">Neospora caninum (strain Liverpool)</name>
    <dbReference type="NCBI Taxonomy" id="572307"/>
    <lineage>
        <taxon>Eukaryota</taxon>
        <taxon>Sar</taxon>
        <taxon>Alveolata</taxon>
        <taxon>Apicomplexa</taxon>
        <taxon>Conoidasida</taxon>
        <taxon>Coccidia</taxon>
        <taxon>Eucoccidiorida</taxon>
        <taxon>Eimeriorina</taxon>
        <taxon>Sarcocystidae</taxon>
        <taxon>Neospora</taxon>
    </lineage>
</organism>
<dbReference type="OMA" id="WRVATHA"/>
<dbReference type="PANTHER" id="PTHR24056:SF546">
    <property type="entry name" value="CYCLIN-DEPENDENT KINASE 12"/>
    <property type="match status" value="1"/>
</dbReference>
<evidence type="ECO:0000256" key="12">
    <source>
        <dbReference type="SAM" id="MobiDB-lite"/>
    </source>
</evidence>
<sequence>MDSLASSSASIGGRSTASGLLSCVLRRLLSPLFSPPLPASSVAPSSLSSPAFSPSRSRSASPLRPDEEAPSASASPSDSASAVAPFLTEDRRNKILEELSRRCKEPPLLTVQESCAEEASCVRVFWSAFLTAKDGGTPGDTEDQENLSATHRDAPFSVQLLLSVFDSQLREIQARLAEHSGEERREEMLPRPAASPGCEAAGCPSLEESLDQGPANGDGPGEDELVRDEAALLLLRRRCLQWMGMWRVATHAFSPSGRRQLRVFVDRERRKRDDPPAGRSLLSGRNRETGSSPRAPSAARSAAEPQREEKPEDPVAAAVPQGRASRQPSPEKRRNGDAAGGSEREETSEGRPSRRAQRASRGKAKTFYVVQTGGGAGVLRQSTLTLHNFVKVQQVGQGAYGDVWMAEDVKNRRRVAMKKMKIMAPPPGGAVPANPNPLPAAGLAARDGNAKKQERDEKPRGEKNAQGGVAAVAAACQQMNNAGEEREGFPRTAIREICLLNELANCKHTVELLAVVHSKPRLKDRHHRGSVWMVFEYLPFDLLGFLDAIRDSKERREKYTRPQTWLSIGEIKGILLQLFTALHHCHRRNVVHRDLKSANLLMDADGTVKLADFGLARKFTKFVARQPELLTRALEEKSRETLHVLPFAVEKNEKHPSPGNVTATNPSESSSPSSPPSGCSVSGFLPGEALAESEKPVLTNRVITLWYRPPELLLGSEAYDGSVDMWSAGCIMAELVCGMPLFAADREAALLRQIVEKIGPPSESDLASLKALCPQHFRNQSGRGEAFARDSVFDGSGVDRSLEIQRLFKYRNQIGDEGWDLLRQLLAWNPAKRITARAALQHRWFSTHPLPRRVEKRANLHAAHSYVSKHAQRRGGREPRQVGAAHAKKGPGKEGSAAADDIRCERVSVEEARVAAWTRNLERKAARLEALRHLYCERQKLDQRRRDSLSPTPPVASVSGVSTQETASSGSSAEPPGAARLSLPLSASLAHPPGAAEQPALSHPPSSVEGAPASFAASSDLFPRKEREAFTQMRRDERGDNPWHAEEPGDDREKEGEERREDEKQDSVPPSFVSPPPVSTHFSPGSWNEHTEQDRVDRRHYGREEREGRRGRDSAFGDSGVHAPSHKGGFRGRCLREIGDEERGREGERRGASGASARRSPRGSEERERDVYASWRAGEKARGREAGERSGGRRDEERNERGVSPSSRFHRHSRRGHDASGHASFSSGHLGKDPPQRSLASIAEASAHASPGGSVSDMTNSDEETGKRRGGESLCATSRGRKEGGREGKWWSPRESRARDDRWPEAWDRRSRDRGAETDYPLPSSDSSHSRRKWEEKSRRSSPSLSVSPEHRGAGGAGFAFRRGRDEPDSAGESRRVRKRGREEGDERADRAHRGKRGVHARDAAETDARGCETGREADEFGSGAQLSPGSLALLFPAHEALGLEGDGSEKAADGASHLSAVAKKQEERRRKAFDLFKRAAQSNAPCSSGGRGVPAHADGVSEKAEKHAHEKAEAGAAGAAPWQEQAARPEGSEDGICDASGTGAEGRREAVRDEGARTGKKEGKGSEDKSKQLGYRRGREDWRDNGGKTERERPEPRDGEKAFGGRHRDSLESNRSPRAQEDLKRMSLPSVESQLSSPDALAALAVGVGARGEEGDLLSCGAYREKDERDRGLHSRDAQKAREREHEELRGRPRASPESRHAGSTRHHERDSGQPDRRQEREDASFPGRSTAFSSHSVSPFSPPHEDEVRGGRDGERKRTYPSFASSSVSKEGRPPPFALGSSGRGDARAAFQASPLGFARQDAQPRLGPREEEERRRRGVEKGDTAALDRWSHGKSREWSPAEKARRERGSDFRRPHTERGSLGRDDRASCHRKDRRRDHGKEEKRSRGREDSAEGRDARDHRERDMRGGVYCDDSHRRRGEEKERRKGRDGKRRRMSDAEGKTGDGYARTAAVRGSTTLRSEASRATNFGRIPHGSETRQKAKGDHAR</sequence>
<feature type="compositionally biased region" description="Basic and acidic residues" evidence="12">
    <location>
        <begin position="1134"/>
        <end position="1151"/>
    </location>
</feature>
<keyword evidence="4 11" id="KW-0547">Nucleotide-binding</keyword>
<reference evidence="15" key="1">
    <citation type="journal article" date="2012" name="PLoS Pathog.">
        <title>Comparative genomics of the apicomplexan parasites Toxoplasma gondii and Neospora caninum: Coccidia differing in host range and transmission strategy.</title>
        <authorList>
            <person name="Reid A.J."/>
            <person name="Vermont S.J."/>
            <person name="Cotton J.A."/>
            <person name="Harris D."/>
            <person name="Hill-Cawthorne G.A."/>
            <person name="Konen-Waisman S."/>
            <person name="Latham S.M."/>
            <person name="Mourier T."/>
            <person name="Norton R."/>
            <person name="Quail M.A."/>
            <person name="Sanders M."/>
            <person name="Shanmugam D."/>
            <person name="Sohal A."/>
            <person name="Wasmuth J.D."/>
            <person name="Brunk B."/>
            <person name="Grigg M.E."/>
            <person name="Howard J.C."/>
            <person name="Parkinson J."/>
            <person name="Roos D.S."/>
            <person name="Trees A.J."/>
            <person name="Berriman M."/>
            <person name="Pain A."/>
            <person name="Wastling J.M."/>
        </authorList>
    </citation>
    <scope>NUCLEOTIDE SEQUENCE [LARGE SCALE GENOMIC DNA]</scope>
    <source>
        <strain evidence="15">Liverpool</strain>
    </source>
</reference>
<dbReference type="RefSeq" id="XP_003886146.1">
    <property type="nucleotide sequence ID" value="XM_003886097.1"/>
</dbReference>
<feature type="compositionally biased region" description="Basic and acidic residues" evidence="12">
    <location>
        <begin position="1664"/>
        <end position="1725"/>
    </location>
</feature>
<feature type="compositionally biased region" description="Basic and acidic residues" evidence="12">
    <location>
        <begin position="1977"/>
        <end position="1991"/>
    </location>
</feature>
<feature type="compositionally biased region" description="Basic and acidic residues" evidence="12">
    <location>
        <begin position="1745"/>
        <end position="1760"/>
    </location>
</feature>
<evidence type="ECO:0000256" key="4">
    <source>
        <dbReference type="ARBA" id="ARBA00022741"/>
    </source>
</evidence>
<feature type="compositionally biased region" description="Low complexity" evidence="12">
    <location>
        <begin position="967"/>
        <end position="996"/>
    </location>
</feature>
<dbReference type="GeneID" id="13445343"/>
<evidence type="ECO:0000256" key="5">
    <source>
        <dbReference type="ARBA" id="ARBA00022777"/>
    </source>
</evidence>
<feature type="region of interest" description="Disordered" evidence="12">
    <location>
        <begin position="426"/>
        <end position="466"/>
    </location>
</feature>
<feature type="region of interest" description="Disordered" evidence="12">
    <location>
        <begin position="264"/>
        <end position="363"/>
    </location>
</feature>
<feature type="compositionally biased region" description="Low complexity" evidence="12">
    <location>
        <begin position="39"/>
        <end position="63"/>
    </location>
</feature>
<dbReference type="PROSITE" id="PS00108">
    <property type="entry name" value="PROTEIN_KINASE_ST"/>
    <property type="match status" value="1"/>
</dbReference>
<keyword evidence="6 11" id="KW-0067">ATP-binding</keyword>
<feature type="compositionally biased region" description="Basic and acidic residues" evidence="12">
    <location>
        <begin position="1280"/>
        <end position="1317"/>
    </location>
</feature>
<feature type="compositionally biased region" description="Basic and acidic residues" evidence="12">
    <location>
        <begin position="178"/>
        <end position="189"/>
    </location>
</feature>
<dbReference type="eggNOG" id="KOG0600">
    <property type="taxonomic scope" value="Eukaryota"/>
</dbReference>
<evidence type="ECO:0000256" key="9">
    <source>
        <dbReference type="ARBA" id="ARBA00041902"/>
    </source>
</evidence>
<feature type="compositionally biased region" description="Basic and acidic residues" evidence="12">
    <location>
        <begin position="448"/>
        <end position="463"/>
    </location>
</feature>
<dbReference type="GO" id="GO:0032968">
    <property type="term" value="P:positive regulation of transcription elongation by RNA polymerase II"/>
    <property type="evidence" value="ECO:0007669"/>
    <property type="project" value="TreeGrafter"/>
</dbReference>
<feature type="region of interest" description="Disordered" evidence="12">
    <location>
        <begin position="864"/>
        <end position="900"/>
    </location>
</feature>
<feature type="compositionally biased region" description="Basic and acidic residues" evidence="12">
    <location>
        <begin position="1089"/>
        <end position="1115"/>
    </location>
</feature>
<dbReference type="Gene3D" id="1.10.510.10">
    <property type="entry name" value="Transferase(Phosphotransferase) domain 1"/>
    <property type="match status" value="1"/>
</dbReference>
<comment type="subunit">
    <text evidence="7">May form a complex composed of at least the catalytic subunit CRK2 and a cyclin.</text>
</comment>
<keyword evidence="5 14" id="KW-0418">Kinase</keyword>
<dbReference type="OrthoDB" id="1732493at2759"/>
<dbReference type="SMART" id="SM00220">
    <property type="entry name" value="S_TKc"/>
    <property type="match status" value="1"/>
</dbReference>
<feature type="compositionally biased region" description="Basic and acidic residues" evidence="12">
    <location>
        <begin position="1162"/>
        <end position="1201"/>
    </location>
</feature>
<dbReference type="GO" id="GO:0005524">
    <property type="term" value="F:ATP binding"/>
    <property type="evidence" value="ECO:0007669"/>
    <property type="project" value="UniProtKB-UniRule"/>
</dbReference>
<dbReference type="Proteomes" id="UP000007494">
    <property type="component" value="Chromosome XII"/>
</dbReference>
<dbReference type="InterPro" id="IPR050108">
    <property type="entry name" value="CDK"/>
</dbReference>
<feature type="compositionally biased region" description="Low complexity" evidence="12">
    <location>
        <begin position="70"/>
        <end position="85"/>
    </location>
</feature>
<dbReference type="InterPro" id="IPR000719">
    <property type="entry name" value="Prot_kinase_dom"/>
</dbReference>
<feature type="compositionally biased region" description="Low complexity" evidence="12">
    <location>
        <begin position="291"/>
        <end position="304"/>
    </location>
</feature>
<keyword evidence="3" id="KW-0808">Transferase</keyword>
<evidence type="ECO:0000256" key="6">
    <source>
        <dbReference type="ARBA" id="ARBA00022840"/>
    </source>
</evidence>
<feature type="compositionally biased region" description="Basic and acidic residues" evidence="12">
    <location>
        <begin position="264"/>
        <end position="276"/>
    </location>
</feature>
<name>F0VQX3_NEOCL</name>
<evidence type="ECO:0000256" key="3">
    <source>
        <dbReference type="ARBA" id="ARBA00022679"/>
    </source>
</evidence>
<dbReference type="SUPFAM" id="SSF56112">
    <property type="entry name" value="Protein kinase-like (PK-like)"/>
    <property type="match status" value="1"/>
</dbReference>
<feature type="region of interest" description="Disordered" evidence="12">
    <location>
        <begin position="942"/>
        <end position="1429"/>
    </location>
</feature>
<dbReference type="InterPro" id="IPR008271">
    <property type="entry name" value="Ser/Thr_kinase_AS"/>
</dbReference>
<keyword evidence="2" id="KW-0723">Serine/threonine-protein kinase</keyword>
<protein>
    <recommendedName>
        <fullName evidence="8">Cyclin-dependent kinase 2 homolog</fullName>
    </recommendedName>
    <alternativeName>
        <fullName evidence="9">Cell division control protein 2 homolog</fullName>
    </alternativeName>
    <alternativeName>
        <fullName evidence="10">cdc2-related kinase 2</fullName>
    </alternativeName>
</protein>
<feature type="compositionally biased region" description="Basic and acidic residues" evidence="12">
    <location>
        <begin position="329"/>
        <end position="352"/>
    </location>
</feature>
<feature type="compositionally biased region" description="Pro residues" evidence="12">
    <location>
        <begin position="426"/>
        <end position="438"/>
    </location>
</feature>